<evidence type="ECO:0000256" key="9">
    <source>
        <dbReference type="ARBA" id="ARBA00022840"/>
    </source>
</evidence>
<keyword evidence="5" id="KW-0547">Nucleotide-binding</keyword>
<evidence type="ECO:0000256" key="8">
    <source>
        <dbReference type="ARBA" id="ARBA00022839"/>
    </source>
</evidence>
<dbReference type="Pfam" id="PF22335">
    <property type="entry name" value="Cas10-Cmr2_palm2"/>
    <property type="match status" value="1"/>
</dbReference>
<evidence type="ECO:0000313" key="14">
    <source>
        <dbReference type="Proteomes" id="UP000672027"/>
    </source>
</evidence>
<keyword evidence="6" id="KW-0255">Endonuclease</keyword>
<evidence type="ECO:0000256" key="5">
    <source>
        <dbReference type="ARBA" id="ARBA00022741"/>
    </source>
</evidence>
<evidence type="ECO:0000256" key="11">
    <source>
        <dbReference type="ARBA" id="ARBA00032922"/>
    </source>
</evidence>
<comment type="similarity">
    <text evidence="1">Belongs to the CRISPR-associated Cas10/Csm1 family.</text>
</comment>
<proteinExistence type="inferred from homology"/>
<dbReference type="Proteomes" id="UP000672027">
    <property type="component" value="Chromosome"/>
</dbReference>
<keyword evidence="8" id="KW-0269">Exonuclease</keyword>
<dbReference type="EMBL" id="CP072800">
    <property type="protein sequence ID" value="QTR48547.1"/>
    <property type="molecule type" value="Genomic_DNA"/>
</dbReference>
<dbReference type="PANTHER" id="PTHR36528">
    <property type="entry name" value="CRISPR SYSTEM SINGLE-STRAND-SPECIFIC DEOXYRIBONUCLEASE CAS10/CSM1 (SUBTYPE III-A)"/>
    <property type="match status" value="1"/>
</dbReference>
<dbReference type="PROSITE" id="PS50887">
    <property type="entry name" value="GGDEF"/>
    <property type="match status" value="1"/>
</dbReference>
<reference evidence="13 14" key="1">
    <citation type="submission" date="2021-04" db="EMBL/GenBank/DDBJ databases">
        <title>Genomics, taxonomy and metabolism of representatives of sulfur bacteria of the genus Thiothrix: Thiothrix fructosivorans QT, Thiothrix unzii A1T and three new species, Thiothrix subterranea sp. nov., Thiothrix litoralis sp. nov. and 'Candidatus Thiothrix anitrata' sp. nov.</title>
        <authorList>
            <person name="Ravin N.V."/>
            <person name="Smolyakov D."/>
            <person name="Rudenko T.S."/>
            <person name="Mardanov A.V."/>
            <person name="Beletsky A.V."/>
            <person name="Markov N.D."/>
            <person name="Fomenkov A.I."/>
            <person name="Roberts R.J."/>
            <person name="Karnachuk O.V."/>
            <person name="Novikov A."/>
            <person name="Grabovich M.Y."/>
        </authorList>
    </citation>
    <scope>NUCLEOTIDE SEQUENCE [LARGE SCALE GENOMIC DNA]</scope>
    <source>
        <strain evidence="13 14">A52</strain>
    </source>
</reference>
<name>A0ABX7WY55_9GAMM</name>
<dbReference type="InterPro" id="IPR054767">
    <property type="entry name" value="Cas10-Cmr2_palm2"/>
</dbReference>
<dbReference type="InterPro" id="IPR043128">
    <property type="entry name" value="Rev_trsase/Diguanyl_cyclase"/>
</dbReference>
<dbReference type="Pfam" id="PF18211">
    <property type="entry name" value="Csm1_B"/>
    <property type="match status" value="1"/>
</dbReference>
<evidence type="ECO:0000256" key="3">
    <source>
        <dbReference type="ARBA" id="ARBA00022679"/>
    </source>
</evidence>
<evidence type="ECO:0000256" key="10">
    <source>
        <dbReference type="ARBA" id="ARBA00023118"/>
    </source>
</evidence>
<keyword evidence="4" id="KW-0540">Nuclease</keyword>
<keyword evidence="10" id="KW-0051">Antiviral defense</keyword>
<dbReference type="NCBIfam" id="TIGR02578">
    <property type="entry name" value="cas_TM1811_Csm1"/>
    <property type="match status" value="1"/>
</dbReference>
<evidence type="ECO:0000256" key="2">
    <source>
        <dbReference type="ARBA" id="ARBA00014333"/>
    </source>
</evidence>
<keyword evidence="14" id="KW-1185">Reference proteome</keyword>
<dbReference type="InterPro" id="IPR000160">
    <property type="entry name" value="GGDEF_dom"/>
</dbReference>
<evidence type="ECO:0000256" key="4">
    <source>
        <dbReference type="ARBA" id="ARBA00022722"/>
    </source>
</evidence>
<accession>A0ABX7WY55</accession>
<gene>
    <name evidence="13" type="primary">cas10</name>
    <name evidence="13" type="ORF">J8380_09510</name>
</gene>
<evidence type="ECO:0000256" key="7">
    <source>
        <dbReference type="ARBA" id="ARBA00022801"/>
    </source>
</evidence>
<dbReference type="InterPro" id="IPR013408">
    <property type="entry name" value="Cas10/Csm1"/>
</dbReference>
<dbReference type="PANTHER" id="PTHR36528:SF1">
    <property type="entry name" value="CRISPR SYSTEM SINGLE-STRAND-SPECIFIC DEOXYRIBONUCLEASE CAS10_CSM1 (SUBTYPE III-A)"/>
    <property type="match status" value="1"/>
</dbReference>
<feature type="domain" description="GGDEF" evidence="12">
    <location>
        <begin position="625"/>
        <end position="769"/>
    </location>
</feature>
<dbReference type="InterPro" id="IPR052117">
    <property type="entry name" value="Cas10/Csm1_subtype-III-A"/>
</dbReference>
<keyword evidence="7" id="KW-0378">Hydrolase</keyword>
<keyword evidence="3" id="KW-0808">Transferase</keyword>
<dbReference type="Gene3D" id="3.30.70.270">
    <property type="match status" value="1"/>
</dbReference>
<evidence type="ECO:0000256" key="1">
    <source>
        <dbReference type="ARBA" id="ARBA00005700"/>
    </source>
</evidence>
<sequence length="885" mass="101015">MPDKHLLNASSRVALAAFLHDLGKFAERARIDEAHQKDTDGNQRRDLNVQLCCPKYNERHTHIHAAYTAIGFDLLEQHMPDLVGDDMTPFKPWKDRDADDSLINAAAMHHKPGTFLQWVIATADRVASGFEREKFEDYNKLSDDEKAKLNHYTTRQLTLLEQIRLDGKPPKKEDLKYRYALKPLTVDSLFPQKKEQCEPEGKNTKAQAEYKALWQGFREALTKIPDAHRKNLPLWLDHFDTLWQVYAHAIPAATVSPMNQNIKADVSLYDHSKTTAALAVGLWRYHQETGQETGKLEDWDTNKFLLIQGDFFGIQDFIFASGGETRKRAAKLLRGRSFYVSLLMECAALKIMDVLGLPSTSQVTNAAGKFLIVAPNTPDTIQKLEKVQHELNQWFIDHTFGQSGVGLAWLPAACNDFTQGKFSDLMKRLFEQLEKVKLRRFDLCATQAPMVFDEFLDAFDNNKTVCAIDGRSPGIVALEDKWISRLAADQIKVGQYLTGFKRLLITRDDLNHNTLKLPIFGFHVSFTKSEDITGKFGQLARQANLLRAFDFSLPDTADKALWKGYARRAINAWIPRFTKADFDTFDKYTDTDEIYEKAEGETKTLNHLADEDQWMDEKGDWIGISALMTLKGDVDNLGIIFQRGIGAPSFAKMAALSRQMNAFFSIWLPYLCQKEFPNTYTVFAGGDDFFLIGPWRSTMKLAQRMQVEFKRYVGENPDVHFSAGLSITKPGLPINYLADMAEAALEAGKKHNPEKKDIPPKNAVTCFGHSASWEHFNDLLECAEQLNVMRKDFDLSTSYLYGLLNLVDLREGLEKNPANAIWFSRFQYRTYRMLEGSRRQGTKLSREERDRLQGILASIIADKGIQTHKGNYRIALFTHIYQHRR</sequence>
<keyword evidence="9" id="KW-0067">ATP-binding</keyword>
<protein>
    <recommendedName>
        <fullName evidence="2">CRISPR system single-strand-specific deoxyribonuclease Cas10/Csm1 (subtype III-A)</fullName>
    </recommendedName>
    <alternativeName>
        <fullName evidence="11">Cyclic oligoadenylate synthase</fullName>
    </alternativeName>
</protein>
<organism evidence="13 14">
    <name type="scientific">Candidatus Thiothrix anitrata</name>
    <dbReference type="NCBI Taxonomy" id="2823902"/>
    <lineage>
        <taxon>Bacteria</taxon>
        <taxon>Pseudomonadati</taxon>
        <taxon>Pseudomonadota</taxon>
        <taxon>Gammaproteobacteria</taxon>
        <taxon>Thiotrichales</taxon>
        <taxon>Thiotrichaceae</taxon>
        <taxon>Thiothrix</taxon>
    </lineage>
</organism>
<evidence type="ECO:0000313" key="13">
    <source>
        <dbReference type="EMBL" id="QTR48547.1"/>
    </source>
</evidence>
<dbReference type="InterPro" id="IPR041062">
    <property type="entry name" value="Csm1_B"/>
</dbReference>
<evidence type="ECO:0000256" key="6">
    <source>
        <dbReference type="ARBA" id="ARBA00022759"/>
    </source>
</evidence>
<evidence type="ECO:0000259" key="12">
    <source>
        <dbReference type="PROSITE" id="PS50887"/>
    </source>
</evidence>
<dbReference type="RefSeq" id="WP_210225438.1">
    <property type="nucleotide sequence ID" value="NZ_CP072800.1"/>
</dbReference>